<dbReference type="InterPro" id="IPR000953">
    <property type="entry name" value="Chromo/chromo_shadow_dom"/>
</dbReference>
<keyword evidence="3" id="KW-1185">Reference proteome</keyword>
<dbReference type="OrthoDB" id="1112396at2759"/>
<dbReference type="AlphaFoldDB" id="A0A6D2IP58"/>
<organism evidence="2 3">
    <name type="scientific">Microthlaspi erraticum</name>
    <dbReference type="NCBI Taxonomy" id="1685480"/>
    <lineage>
        <taxon>Eukaryota</taxon>
        <taxon>Viridiplantae</taxon>
        <taxon>Streptophyta</taxon>
        <taxon>Embryophyta</taxon>
        <taxon>Tracheophyta</taxon>
        <taxon>Spermatophyta</taxon>
        <taxon>Magnoliopsida</taxon>
        <taxon>eudicotyledons</taxon>
        <taxon>Gunneridae</taxon>
        <taxon>Pentapetalae</taxon>
        <taxon>rosids</taxon>
        <taxon>malvids</taxon>
        <taxon>Brassicales</taxon>
        <taxon>Brassicaceae</taxon>
        <taxon>Coluteocarpeae</taxon>
        <taxon>Microthlaspi</taxon>
    </lineage>
</organism>
<dbReference type="SUPFAM" id="SSF54160">
    <property type="entry name" value="Chromo domain-like"/>
    <property type="match status" value="1"/>
</dbReference>
<dbReference type="Pfam" id="PF24626">
    <property type="entry name" value="SH3_Tf2-1"/>
    <property type="match status" value="1"/>
</dbReference>
<evidence type="ECO:0000259" key="1">
    <source>
        <dbReference type="PROSITE" id="PS50013"/>
    </source>
</evidence>
<evidence type="ECO:0000313" key="3">
    <source>
        <dbReference type="Proteomes" id="UP000467841"/>
    </source>
</evidence>
<dbReference type="PROSITE" id="PS50013">
    <property type="entry name" value="CHROMO_2"/>
    <property type="match status" value="1"/>
</dbReference>
<comment type="caution">
    <text evidence="2">The sequence shown here is derived from an EMBL/GenBank/DDBJ whole genome shotgun (WGS) entry which is preliminary data.</text>
</comment>
<sequence>MLLRYEDGSTTNFELESMLKERDVMLDQIKETLVFAQERMKNNADKHRRELSFVPGDKVFLKLRPYRQQSVAKRLYQKMAARYYGPFEVLEKIGEVAYRLQLPNDSKIHPVFHVSQLKPVLGSGHQVSALPASFATSLTLVIEPEEIVKTRYNAAGRLEGLVKWKGLPSHEQSLVLASELLNEFPELEDKLLIGEGGIVRTLNRYVRRKERI</sequence>
<accession>A0A6D2IP58</accession>
<dbReference type="Proteomes" id="UP000467841">
    <property type="component" value="Unassembled WGS sequence"/>
</dbReference>
<dbReference type="EMBL" id="CACVBM020001081">
    <property type="protein sequence ID" value="CAA7029424.1"/>
    <property type="molecule type" value="Genomic_DNA"/>
</dbReference>
<dbReference type="Gene3D" id="2.40.50.40">
    <property type="match status" value="1"/>
</dbReference>
<reference evidence="2" key="1">
    <citation type="submission" date="2020-01" db="EMBL/GenBank/DDBJ databases">
        <authorList>
            <person name="Mishra B."/>
        </authorList>
    </citation>
    <scope>NUCLEOTIDE SEQUENCE [LARGE SCALE GENOMIC DNA]</scope>
</reference>
<proteinExistence type="predicted"/>
<gene>
    <name evidence="2" type="ORF">MERR_LOCUS16659</name>
</gene>
<dbReference type="InterPro" id="IPR056924">
    <property type="entry name" value="SH3_Tf2-1"/>
</dbReference>
<dbReference type="PANTHER" id="PTHR46148:SF52">
    <property type="entry name" value="OS04G0603800 PROTEIN"/>
    <property type="match status" value="1"/>
</dbReference>
<dbReference type="PANTHER" id="PTHR46148">
    <property type="entry name" value="CHROMO DOMAIN-CONTAINING PROTEIN"/>
    <property type="match status" value="1"/>
</dbReference>
<name>A0A6D2IP58_9BRAS</name>
<dbReference type="InterPro" id="IPR016197">
    <property type="entry name" value="Chromo-like_dom_sf"/>
</dbReference>
<evidence type="ECO:0000313" key="2">
    <source>
        <dbReference type="EMBL" id="CAA7029424.1"/>
    </source>
</evidence>
<feature type="domain" description="Chromo" evidence="1">
    <location>
        <begin position="142"/>
        <end position="173"/>
    </location>
</feature>
<protein>
    <recommendedName>
        <fullName evidence="1">Chromo domain-containing protein</fullName>
    </recommendedName>
</protein>